<protein>
    <recommendedName>
        <fullName evidence="11">EIF-2B GDP-GTP exchange factor subunit epsilon</fullName>
    </recommendedName>
</protein>
<evidence type="ECO:0008006" key="11">
    <source>
        <dbReference type="Google" id="ProtNLM"/>
    </source>
</evidence>
<proteinExistence type="inferred from homology"/>
<dbReference type="InterPro" id="IPR051956">
    <property type="entry name" value="eIF2B_epsilon"/>
</dbReference>
<dbReference type="InterPro" id="IPR011004">
    <property type="entry name" value="Trimer_LpxA-like_sf"/>
</dbReference>
<dbReference type="InterPro" id="IPR029044">
    <property type="entry name" value="Nucleotide-diphossugar_trans"/>
</dbReference>
<evidence type="ECO:0000313" key="9">
    <source>
        <dbReference type="EMBL" id="KAJ8297595.1"/>
    </source>
</evidence>
<sequence>MAPKKREDLKQEDVLQAVVIADSFNVRFCPITEKKPRVLLPVANIPMLDYTLEFLSSSGVQEIFVFCSHLSDQIRTHIRNSKWNESSSSCVVTPVLSEGCRSMGDALREIDAKSLIRSDFVLIYGDTLANIKLQNIVEEHKKRREKDKNSLMTMVFKKAPPGHHTRCKEEEVVMAVENTTNRVVHYRKIGNQKRLEFPVEVLLDHQDVDIRYDLLDCQISICSPQVPQIFTDDFDYQTRDDFVKGILINEEIMGNTIYVNVVKNEYAARISNLQMYDAISKDIISRWVFPLTPDSNINNRENSLSCGRHNVYLSKDVTLARGCILEENVIVGGGSSIGSNTVISQSVIGNNCKIGENVKIMGSYIWNDAVIEDNTVITKAILCDSVHLYKGTTVQPGSVLSWNVKVGPDITLPECVKLTSEPIDDGFGDDLPEADQVTETSPDFGSRGKAYIFKAASDSDDEEELELVHDMWGLNIQSEDEDDISSIASNETDDLSDGSLPPDDYRMFYSEVIDTLRRAREENISTDNMILEVNSLK</sequence>
<keyword evidence="10" id="KW-1185">Reference proteome</keyword>
<evidence type="ECO:0000256" key="5">
    <source>
        <dbReference type="ARBA" id="ARBA00022917"/>
    </source>
</evidence>
<dbReference type="SUPFAM" id="SSF53448">
    <property type="entry name" value="Nucleotide-diphospho-sugar transferases"/>
    <property type="match status" value="1"/>
</dbReference>
<evidence type="ECO:0000259" key="7">
    <source>
        <dbReference type="Pfam" id="PF00483"/>
    </source>
</evidence>
<dbReference type="InterPro" id="IPR035543">
    <property type="entry name" value="eIF-2B_epsilon_N"/>
</dbReference>
<dbReference type="Gene3D" id="3.90.550.10">
    <property type="entry name" value="Spore Coat Polysaccharide Biosynthesis Protein SpsA, Chain A"/>
    <property type="match status" value="1"/>
</dbReference>
<evidence type="ECO:0000256" key="4">
    <source>
        <dbReference type="ARBA" id="ARBA00022540"/>
    </source>
</evidence>
<comment type="subcellular location">
    <subcellularLocation>
        <location evidence="1">Cytoplasm</location>
        <location evidence="1">Cytosol</location>
    </subcellularLocation>
</comment>
<keyword evidence="5" id="KW-0648">Protein biosynthesis</keyword>
<evidence type="ECO:0000256" key="6">
    <source>
        <dbReference type="ARBA" id="ARBA00046432"/>
    </source>
</evidence>
<dbReference type="PANTHER" id="PTHR45887:SF1">
    <property type="entry name" value="TRANSLATION INITIATION FACTOR EIF-2B SUBUNIT EPSILON"/>
    <property type="match status" value="1"/>
</dbReference>
<dbReference type="Proteomes" id="UP001217089">
    <property type="component" value="Unassembled WGS sequence"/>
</dbReference>
<keyword evidence="4" id="KW-0396">Initiation factor</keyword>
<dbReference type="InterPro" id="IPR005835">
    <property type="entry name" value="NTP_transferase_dom"/>
</dbReference>
<name>A0ABQ9E277_TEGGR</name>
<comment type="caution">
    <text evidence="9">The sequence shown here is derived from an EMBL/GenBank/DDBJ whole genome shotgun (WGS) entry which is preliminary data.</text>
</comment>
<evidence type="ECO:0000256" key="2">
    <source>
        <dbReference type="ARBA" id="ARBA00007878"/>
    </source>
</evidence>
<evidence type="ECO:0000313" key="10">
    <source>
        <dbReference type="Proteomes" id="UP001217089"/>
    </source>
</evidence>
<dbReference type="Gene3D" id="1.25.40.180">
    <property type="match status" value="1"/>
</dbReference>
<comment type="subunit">
    <text evidence="6">Component of the translation initiation factor 2B (eIF2B) complex which is a heterodecamer of two sets of five different subunits: alpha, beta, gamma, delta and epsilon. Subunits alpha, beta and delta comprise a regulatory subcomplex and subunits epsilon and gamma comprise a catalytic subcomplex. Within the complex, the hexameric regulatory complex resides at the center, with the two heterodimeric catalytic subcomplexes bound on opposite sides.</text>
</comment>
<evidence type="ECO:0000256" key="3">
    <source>
        <dbReference type="ARBA" id="ARBA00022490"/>
    </source>
</evidence>
<accession>A0ABQ9E277</accession>
<gene>
    <name evidence="9" type="ORF">KUTeg_024126</name>
</gene>
<dbReference type="SUPFAM" id="SSF51161">
    <property type="entry name" value="Trimeric LpxA-like enzymes"/>
    <property type="match status" value="1"/>
</dbReference>
<reference evidence="9 10" key="1">
    <citation type="submission" date="2022-12" db="EMBL/GenBank/DDBJ databases">
        <title>Chromosome-level genome of Tegillarca granosa.</title>
        <authorList>
            <person name="Kim J."/>
        </authorList>
    </citation>
    <scope>NUCLEOTIDE SEQUENCE [LARGE SCALE GENOMIC DNA]</scope>
    <source>
        <strain evidence="9">Teg-2019</strain>
        <tissue evidence="9">Adductor muscle</tissue>
    </source>
</reference>
<dbReference type="CDD" id="cd04197">
    <property type="entry name" value="eIF-2B_epsilon_N"/>
    <property type="match status" value="1"/>
</dbReference>
<dbReference type="InterPro" id="IPR056764">
    <property type="entry name" value="LbH_EIF2B3/5"/>
</dbReference>
<dbReference type="PANTHER" id="PTHR45887">
    <property type="entry name" value="TRANSLATION INITIATION FACTOR EIF-2B SUBUNIT EPSILON"/>
    <property type="match status" value="1"/>
</dbReference>
<dbReference type="CDD" id="cd05787">
    <property type="entry name" value="LbH_eIF2B_epsilon"/>
    <property type="match status" value="1"/>
</dbReference>
<feature type="domain" description="Nucleotidyl transferase" evidence="7">
    <location>
        <begin position="26"/>
        <end position="152"/>
    </location>
</feature>
<evidence type="ECO:0000256" key="1">
    <source>
        <dbReference type="ARBA" id="ARBA00004514"/>
    </source>
</evidence>
<dbReference type="EMBL" id="JARBDR010000923">
    <property type="protein sequence ID" value="KAJ8297595.1"/>
    <property type="molecule type" value="Genomic_DNA"/>
</dbReference>
<organism evidence="9 10">
    <name type="scientific">Tegillarca granosa</name>
    <name type="common">Malaysian cockle</name>
    <name type="synonym">Anadara granosa</name>
    <dbReference type="NCBI Taxonomy" id="220873"/>
    <lineage>
        <taxon>Eukaryota</taxon>
        <taxon>Metazoa</taxon>
        <taxon>Spiralia</taxon>
        <taxon>Lophotrochozoa</taxon>
        <taxon>Mollusca</taxon>
        <taxon>Bivalvia</taxon>
        <taxon>Autobranchia</taxon>
        <taxon>Pteriomorphia</taxon>
        <taxon>Arcoida</taxon>
        <taxon>Arcoidea</taxon>
        <taxon>Arcidae</taxon>
        <taxon>Tegillarca</taxon>
    </lineage>
</organism>
<dbReference type="Pfam" id="PF00483">
    <property type="entry name" value="NTP_transferase"/>
    <property type="match status" value="1"/>
</dbReference>
<keyword evidence="3" id="KW-0963">Cytoplasm</keyword>
<dbReference type="Gene3D" id="2.160.10.10">
    <property type="entry name" value="Hexapeptide repeat proteins"/>
    <property type="match status" value="1"/>
</dbReference>
<dbReference type="Pfam" id="PF25084">
    <property type="entry name" value="LbH_EIF2B"/>
    <property type="match status" value="1"/>
</dbReference>
<comment type="similarity">
    <text evidence="2">Belongs to the eIF-2B gamma/epsilon subunits family.</text>
</comment>
<evidence type="ECO:0000259" key="8">
    <source>
        <dbReference type="Pfam" id="PF25084"/>
    </source>
</evidence>
<feature type="domain" description="EIF2B subunit epsilon/gamma LbH" evidence="8">
    <location>
        <begin position="308"/>
        <end position="412"/>
    </location>
</feature>